<dbReference type="EMBL" id="CP007152">
    <property type="protein sequence ID" value="AHI32853.1"/>
    <property type="molecule type" value="Genomic_DNA"/>
</dbReference>
<feature type="region of interest" description="Disordered" evidence="1">
    <location>
        <begin position="1"/>
        <end position="38"/>
    </location>
</feature>
<protein>
    <submittedName>
        <fullName evidence="2">Uncharacterized protein</fullName>
    </submittedName>
</protein>
<dbReference type="HOGENOM" id="CLU_213142_3_2_6"/>
<gene>
    <name evidence="2" type="ORF">AU15_21515</name>
</gene>
<evidence type="ECO:0000313" key="3">
    <source>
        <dbReference type="Proteomes" id="UP000035081"/>
    </source>
</evidence>
<accession>W5Z303</accession>
<organism evidence="2 3">
    <name type="scientific">Marinobacter salarius</name>
    <dbReference type="NCBI Taxonomy" id="1420917"/>
    <lineage>
        <taxon>Bacteria</taxon>
        <taxon>Pseudomonadati</taxon>
        <taxon>Pseudomonadota</taxon>
        <taxon>Gammaproteobacteria</taxon>
        <taxon>Pseudomonadales</taxon>
        <taxon>Marinobacteraceae</taxon>
        <taxon>Marinobacter</taxon>
    </lineage>
</organism>
<evidence type="ECO:0000256" key="1">
    <source>
        <dbReference type="SAM" id="MobiDB-lite"/>
    </source>
</evidence>
<name>W5Z303_9GAMM</name>
<proteinExistence type="predicted"/>
<evidence type="ECO:0000313" key="2">
    <source>
        <dbReference type="EMBL" id="AHI32853.1"/>
    </source>
</evidence>
<sequence>MSKSQDRKKDIKKKPFLTPKEKKKEKNAKKNETDVLGH</sequence>
<feature type="compositionally biased region" description="Basic and acidic residues" evidence="1">
    <location>
        <begin position="19"/>
        <end position="38"/>
    </location>
</feature>
<dbReference type="AlphaFoldDB" id="W5Z303"/>
<reference evidence="2 3" key="1">
    <citation type="journal article" date="2014" name="Genome Announc.">
        <title>Draft Genome Sequences of Marinobacter similis A3d10T and Marinobacter salarius R9SW1T.</title>
        <authorList>
            <person name="Ivanova E.P."/>
            <person name="Ng H.J."/>
            <person name="Webb H.K."/>
            <person name="Feng G."/>
            <person name="Oshima K."/>
            <person name="Hattori M."/>
            <person name="Ohkuma M."/>
            <person name="Sergeev A.F."/>
            <person name="Mikhailov V.V."/>
            <person name="Crawford R.J."/>
            <person name="Sawabe T."/>
        </authorList>
    </citation>
    <scope>NUCLEOTIDE SEQUENCE [LARGE SCALE GENOMIC DNA]</scope>
    <source>
        <strain evidence="3">A3d10 and R9SW1</strain>
    </source>
</reference>
<dbReference type="Proteomes" id="UP000035081">
    <property type="component" value="Chromosome"/>
</dbReference>
<dbReference type="KEGG" id="msr:AU15_21515"/>